<dbReference type="OrthoDB" id="567787at2759"/>
<dbReference type="GO" id="GO:0005930">
    <property type="term" value="C:axoneme"/>
    <property type="evidence" value="ECO:0007669"/>
    <property type="project" value="UniProtKB-SubCell"/>
</dbReference>
<evidence type="ECO:0000259" key="8">
    <source>
        <dbReference type="Pfam" id="PF14738"/>
    </source>
</evidence>
<dbReference type="KEGG" id="ovi:T265_10932"/>
<comment type="subcellular location">
    <subcellularLocation>
        <location evidence="1">Cytoplasm</location>
        <location evidence="1">Cytoskeleton</location>
        <location evidence="1">Cilium axoneme</location>
    </subcellularLocation>
</comment>
<feature type="domain" description="CFAP91" evidence="8">
    <location>
        <begin position="295"/>
        <end position="451"/>
    </location>
</feature>
<keyword evidence="4" id="KW-0966">Cell projection</keyword>
<name>A0A074ZBE6_OPIVI</name>
<dbReference type="CTD" id="20325100"/>
<feature type="compositionally biased region" description="Basic and acidic residues" evidence="7">
    <location>
        <begin position="27"/>
        <end position="47"/>
    </location>
</feature>
<gene>
    <name evidence="9" type="ORF">T265_10932</name>
</gene>
<keyword evidence="10" id="KW-1185">Reference proteome</keyword>
<dbReference type="GeneID" id="20325100"/>
<dbReference type="PANTHER" id="PTHR22455:SF10">
    <property type="entry name" value="CILIA- AND FLAGELLA-ASSOCIATED PROTEIN 91"/>
    <property type="match status" value="1"/>
</dbReference>
<dbReference type="Pfam" id="PF14738">
    <property type="entry name" value="CFAP91"/>
    <property type="match status" value="1"/>
</dbReference>
<evidence type="ECO:0000256" key="3">
    <source>
        <dbReference type="ARBA" id="ARBA00023212"/>
    </source>
</evidence>
<comment type="similarity">
    <text evidence="5">Belongs to the CFAP91 family.</text>
</comment>
<dbReference type="AlphaFoldDB" id="A0A074ZBE6"/>
<dbReference type="RefSeq" id="XP_009175712.1">
    <property type="nucleotide sequence ID" value="XM_009177448.1"/>
</dbReference>
<accession>A0A074ZBE6</accession>
<reference evidence="9 10" key="1">
    <citation type="submission" date="2013-11" db="EMBL/GenBank/DDBJ databases">
        <title>Opisthorchis viverrini - life in the bile duct.</title>
        <authorList>
            <person name="Young N.D."/>
            <person name="Nagarajan N."/>
            <person name="Lin S.J."/>
            <person name="Korhonen P.K."/>
            <person name="Jex A.R."/>
            <person name="Hall R.S."/>
            <person name="Safavi-Hemami H."/>
            <person name="Kaewkong W."/>
            <person name="Bertrand D."/>
            <person name="Gao S."/>
            <person name="Seet Q."/>
            <person name="Wongkham S."/>
            <person name="Teh B.T."/>
            <person name="Wongkham C."/>
            <person name="Intapan P.M."/>
            <person name="Maleewong W."/>
            <person name="Yang X."/>
            <person name="Hu M."/>
            <person name="Wang Z."/>
            <person name="Hofmann A."/>
            <person name="Sternberg P.W."/>
            <person name="Tan P."/>
            <person name="Wang J."/>
            <person name="Gasser R.B."/>
        </authorList>
    </citation>
    <scope>NUCLEOTIDE SEQUENCE [LARGE SCALE GENOMIC DNA]</scope>
</reference>
<dbReference type="InterPro" id="IPR026720">
    <property type="entry name" value="CFAP91"/>
</dbReference>
<evidence type="ECO:0000256" key="7">
    <source>
        <dbReference type="SAM" id="MobiDB-lite"/>
    </source>
</evidence>
<keyword evidence="3" id="KW-0206">Cytoskeleton</keyword>
<dbReference type="EMBL" id="KL597045">
    <property type="protein sequence ID" value="KER20545.1"/>
    <property type="molecule type" value="Genomic_DNA"/>
</dbReference>
<proteinExistence type="inferred from homology"/>
<evidence type="ECO:0000256" key="2">
    <source>
        <dbReference type="ARBA" id="ARBA00022490"/>
    </source>
</evidence>
<sequence>MRSDATVESRPVLFLLRIFLDTERRPGGENIDHSERSKPGKRSERVKSARLGSRKKLVICSLFGNLALASILPRAENVKISATPFFHLCLSAERQPLTDKKKSDPGNLGNSLDPVYQSLTTRVYNFLRFELMSQTRINVVKERLHDYLYDPIYTLSSERDHERVARRARNRLGRLEKLFNFHNLFSEIPVYRPFEWKFGGRDPVPPSVAREFRPSDICGELLKRKLKATGVYHFEDDVAGFQRSKYFNHCITNVGRYAADDPVQLNLTLDRMAAGNLLLDRCGIHYGPTYTSKYVQTDYRDSEAQTDPYSPPYVVNVGETPEVLTLATLGYKRGLPAGIHDVDMIERARERHQIEASLEPYSQIASSTRKVEKRRKILREMELREWYYREKEVEALQEVRMKVLVQLLRKREINQEEIATKRLERMWTEQEAVNESRRKAIQKRYITALRKLVRRRLETQHQKNKRDVIKEYATPSSQAFAPLTRLGVFPDRGSQAFAVKNDYLTTYNGLLQLEATFSSSVLQPKIHIPPVKMYTKEGFLRREFRHLQELASLQKYLEGAFTTSSAQSRKPRFLEKIERPPPRPVTPTIIPPTGDLVLEREAAAVTLQKLLRGRAVQTQMFEGKEKRRELIAELRSTHALLEDDQAQRLREKSAIFERQQKHQELVIEDARIDDVLSNLECGSLAEMLDFLSKELDRLTEERRIHAMILLAERFRRMREAEESGTRQREERRRREQDEIFKQMIKVHQETVNGYLANVAGLALDSTAGKIAEAQVEEFAKNLDAVAHSLEGTRTELQSDSVAADMVYNFLIPEVNRQAHQAMLNERQRKFLAAAHREIWTPAHEAADNEPVLGQLESSKIHTAVMTETAENQENSQNPMS</sequence>
<dbReference type="InterPro" id="IPR032840">
    <property type="entry name" value="CFAP91_dom"/>
</dbReference>
<evidence type="ECO:0000313" key="9">
    <source>
        <dbReference type="EMBL" id="KER20545.1"/>
    </source>
</evidence>
<organism evidence="9 10">
    <name type="scientific">Opisthorchis viverrini</name>
    <name type="common">Southeast Asian liver fluke</name>
    <dbReference type="NCBI Taxonomy" id="6198"/>
    <lineage>
        <taxon>Eukaryota</taxon>
        <taxon>Metazoa</taxon>
        <taxon>Spiralia</taxon>
        <taxon>Lophotrochozoa</taxon>
        <taxon>Platyhelminthes</taxon>
        <taxon>Trematoda</taxon>
        <taxon>Digenea</taxon>
        <taxon>Opisthorchiida</taxon>
        <taxon>Opisthorchiata</taxon>
        <taxon>Opisthorchiidae</taxon>
        <taxon>Opisthorchis</taxon>
    </lineage>
</organism>
<feature type="region of interest" description="Disordered" evidence="7">
    <location>
        <begin position="27"/>
        <end position="49"/>
    </location>
</feature>
<dbReference type="STRING" id="6198.A0A074ZBE6"/>
<dbReference type="Proteomes" id="UP000054324">
    <property type="component" value="Unassembled WGS sequence"/>
</dbReference>
<dbReference type="PROSITE" id="PS50096">
    <property type="entry name" value="IQ"/>
    <property type="match status" value="1"/>
</dbReference>
<dbReference type="PANTHER" id="PTHR22455">
    <property type="entry name" value="CILIA- AND FLAGELLA-ASSOCIATED PROTEIN 91"/>
    <property type="match status" value="1"/>
</dbReference>
<protein>
    <recommendedName>
        <fullName evidence="6">Cilia- and flagella-associated protein 91</fullName>
    </recommendedName>
</protein>
<evidence type="ECO:0000256" key="5">
    <source>
        <dbReference type="ARBA" id="ARBA00029468"/>
    </source>
</evidence>
<keyword evidence="2" id="KW-0963">Cytoplasm</keyword>
<evidence type="ECO:0000313" key="10">
    <source>
        <dbReference type="Proteomes" id="UP000054324"/>
    </source>
</evidence>
<evidence type="ECO:0000256" key="6">
    <source>
        <dbReference type="ARBA" id="ARBA00029555"/>
    </source>
</evidence>
<evidence type="ECO:0000256" key="1">
    <source>
        <dbReference type="ARBA" id="ARBA00004430"/>
    </source>
</evidence>
<evidence type="ECO:0000256" key="4">
    <source>
        <dbReference type="ARBA" id="ARBA00023273"/>
    </source>
</evidence>